<keyword evidence="9 15" id="KW-1133">Transmembrane helix</keyword>
<dbReference type="Pfam" id="PF03717">
    <property type="entry name" value="PBP_dimer"/>
    <property type="match status" value="1"/>
</dbReference>
<comment type="similarity">
    <text evidence="2">Belongs to the transpeptidase family.</text>
</comment>
<dbReference type="PANTHER" id="PTHR30627">
    <property type="entry name" value="PEPTIDOGLYCAN D,D-TRANSPEPTIDASE"/>
    <property type="match status" value="1"/>
</dbReference>
<accession>A0A0R2D1N1</accession>
<dbReference type="InterPro" id="IPR001460">
    <property type="entry name" value="PCN-bd_Tpept"/>
</dbReference>
<reference evidence="17 18" key="1">
    <citation type="journal article" date="2015" name="Genome Announc.">
        <title>Expanding the biotechnology potential of lactobacilli through comparative genomics of 213 strains and associated genera.</title>
        <authorList>
            <person name="Sun Z."/>
            <person name="Harris H.M."/>
            <person name="McCann A."/>
            <person name="Guo C."/>
            <person name="Argimon S."/>
            <person name="Zhang W."/>
            <person name="Yang X."/>
            <person name="Jeffery I.B."/>
            <person name="Cooney J.C."/>
            <person name="Kagawa T.F."/>
            <person name="Liu W."/>
            <person name="Song Y."/>
            <person name="Salvetti E."/>
            <person name="Wrobel A."/>
            <person name="Rasinkangas P."/>
            <person name="Parkhill J."/>
            <person name="Rea M.C."/>
            <person name="O'Sullivan O."/>
            <person name="Ritari J."/>
            <person name="Douillard F.P."/>
            <person name="Paul Ross R."/>
            <person name="Yang R."/>
            <person name="Briner A.E."/>
            <person name="Felis G.E."/>
            <person name="de Vos W.M."/>
            <person name="Barrangou R."/>
            <person name="Klaenhammer T.R."/>
            <person name="Caufield P.W."/>
            <person name="Cui Y."/>
            <person name="Zhang H."/>
            <person name="O'Toole P.W."/>
        </authorList>
    </citation>
    <scope>NUCLEOTIDE SEQUENCE [LARGE SCALE GENOMIC DNA]</scope>
    <source>
        <strain evidence="17 18">DSM 24302</strain>
    </source>
</reference>
<evidence type="ECO:0000313" key="18">
    <source>
        <dbReference type="Proteomes" id="UP000051256"/>
    </source>
</evidence>
<dbReference type="RefSeq" id="WP_056978016.1">
    <property type="nucleotide sequence ID" value="NZ_AYZR01000007.1"/>
</dbReference>
<protein>
    <submittedName>
        <fullName evidence="17">Penicillin-binding protein 2B</fullName>
    </submittedName>
</protein>
<dbReference type="Gene3D" id="2.20.70.70">
    <property type="match status" value="1"/>
</dbReference>
<dbReference type="GO" id="GO:0046677">
    <property type="term" value="P:response to antibiotic"/>
    <property type="evidence" value="ECO:0007669"/>
    <property type="project" value="UniProtKB-KW"/>
</dbReference>
<dbReference type="GO" id="GO:0051301">
    <property type="term" value="P:cell division"/>
    <property type="evidence" value="ECO:0007669"/>
    <property type="project" value="UniProtKB-KW"/>
</dbReference>
<evidence type="ECO:0000256" key="3">
    <source>
        <dbReference type="ARBA" id="ARBA00022475"/>
    </source>
</evidence>
<dbReference type="GO" id="GO:0071555">
    <property type="term" value="P:cell wall organization"/>
    <property type="evidence" value="ECO:0007669"/>
    <property type="project" value="UniProtKB-KW"/>
</dbReference>
<dbReference type="Gene3D" id="3.30.70.2110">
    <property type="match status" value="1"/>
</dbReference>
<dbReference type="Pfam" id="PF00905">
    <property type="entry name" value="Transpeptidase"/>
    <property type="match status" value="1"/>
</dbReference>
<feature type="domain" description="PASTA" evidence="16">
    <location>
        <begin position="603"/>
        <end position="662"/>
    </location>
</feature>
<dbReference type="AlphaFoldDB" id="A0A0R2D1N1"/>
<dbReference type="Gene3D" id="3.90.1310.10">
    <property type="entry name" value="Penicillin-binding protein 2a (Domain 2)"/>
    <property type="match status" value="1"/>
</dbReference>
<evidence type="ECO:0000256" key="13">
    <source>
        <dbReference type="ARBA" id="ARBA00023316"/>
    </source>
</evidence>
<dbReference type="InterPro" id="IPR036138">
    <property type="entry name" value="PBP_dimer_sf"/>
</dbReference>
<comment type="subcellular location">
    <subcellularLocation>
        <location evidence="1">Cell membrane</location>
        <topology evidence="1">Single-pass membrane protein</topology>
    </subcellularLocation>
</comment>
<keyword evidence="18" id="KW-1185">Reference proteome</keyword>
<evidence type="ECO:0000256" key="2">
    <source>
        <dbReference type="ARBA" id="ARBA00007171"/>
    </source>
</evidence>
<keyword evidence="7" id="KW-0133">Cell shape</keyword>
<dbReference type="SUPFAM" id="SSF54184">
    <property type="entry name" value="Penicillin-binding protein 2x (pbp-2x), c-terminal domain"/>
    <property type="match status" value="2"/>
</dbReference>
<dbReference type="InterPro" id="IPR012338">
    <property type="entry name" value="Beta-lactam/transpept-like"/>
</dbReference>
<evidence type="ECO:0000256" key="6">
    <source>
        <dbReference type="ARBA" id="ARBA00022737"/>
    </source>
</evidence>
<dbReference type="InterPro" id="IPR005311">
    <property type="entry name" value="PBP_dimer"/>
</dbReference>
<keyword evidence="3" id="KW-1003">Cell membrane</keyword>
<dbReference type="SUPFAM" id="SSF56601">
    <property type="entry name" value="beta-lactamase/transpeptidase-like"/>
    <property type="match status" value="1"/>
</dbReference>
<evidence type="ECO:0000313" key="17">
    <source>
        <dbReference type="EMBL" id="KRM94086.1"/>
    </source>
</evidence>
<dbReference type="EMBL" id="AYZR01000007">
    <property type="protein sequence ID" value="KRM94086.1"/>
    <property type="molecule type" value="Genomic_DNA"/>
</dbReference>
<evidence type="ECO:0000259" key="16">
    <source>
        <dbReference type="PROSITE" id="PS51178"/>
    </source>
</evidence>
<dbReference type="InterPro" id="IPR050515">
    <property type="entry name" value="Beta-lactam/transpept"/>
</dbReference>
<dbReference type="PROSITE" id="PS51178">
    <property type="entry name" value="PASTA"/>
    <property type="match status" value="2"/>
</dbReference>
<evidence type="ECO:0000256" key="14">
    <source>
        <dbReference type="ARBA" id="ARBA00055980"/>
    </source>
</evidence>
<dbReference type="Proteomes" id="UP000051256">
    <property type="component" value="Unassembled WGS sequence"/>
</dbReference>
<evidence type="ECO:0000256" key="12">
    <source>
        <dbReference type="ARBA" id="ARBA00023306"/>
    </source>
</evidence>
<dbReference type="GO" id="GO:0008360">
    <property type="term" value="P:regulation of cell shape"/>
    <property type="evidence" value="ECO:0007669"/>
    <property type="project" value="UniProtKB-KW"/>
</dbReference>
<dbReference type="CDD" id="cd06575">
    <property type="entry name" value="PASTA_Pbp2x-like_2"/>
    <property type="match status" value="1"/>
</dbReference>
<gene>
    <name evidence="17" type="ORF">FC56_GL000066</name>
</gene>
<evidence type="ECO:0000256" key="4">
    <source>
        <dbReference type="ARBA" id="ARBA00022618"/>
    </source>
</evidence>
<dbReference type="GO" id="GO:0005886">
    <property type="term" value="C:plasma membrane"/>
    <property type="evidence" value="ECO:0007669"/>
    <property type="project" value="UniProtKB-SubCell"/>
</dbReference>
<keyword evidence="11" id="KW-0046">Antibiotic resistance</keyword>
<evidence type="ECO:0000256" key="8">
    <source>
        <dbReference type="ARBA" id="ARBA00022984"/>
    </source>
</evidence>
<keyword evidence="13" id="KW-0961">Cell wall biogenesis/degradation</keyword>
<evidence type="ECO:0000256" key="11">
    <source>
        <dbReference type="ARBA" id="ARBA00023251"/>
    </source>
</evidence>
<organism evidence="17 18">
    <name type="scientific">Lentilactobacillus senioris DSM 24302 = JCM 17472</name>
    <dbReference type="NCBI Taxonomy" id="1423802"/>
    <lineage>
        <taxon>Bacteria</taxon>
        <taxon>Bacillati</taxon>
        <taxon>Bacillota</taxon>
        <taxon>Bacilli</taxon>
        <taxon>Lactobacillales</taxon>
        <taxon>Lactobacillaceae</taxon>
        <taxon>Lentilactobacillus</taxon>
    </lineage>
</organism>
<dbReference type="STRING" id="1423802.FC56_GL000066"/>
<dbReference type="GO" id="GO:0009252">
    <property type="term" value="P:peptidoglycan biosynthetic process"/>
    <property type="evidence" value="ECO:0007669"/>
    <property type="project" value="UniProtKB-KW"/>
</dbReference>
<keyword evidence="12" id="KW-0131">Cell cycle</keyword>
<keyword evidence="5 15" id="KW-0812">Transmembrane</keyword>
<dbReference type="PANTHER" id="PTHR30627:SF26">
    <property type="entry name" value="PENICILLIN-BINDING PROTEIN 2B"/>
    <property type="match status" value="1"/>
</dbReference>
<keyword evidence="8" id="KW-0573">Peptidoglycan synthesis</keyword>
<sequence length="719" mass="78154">MKTFFEKLLGGQYGKVNTKTFGKWLFFLCIIVFAGLATRFTVIAVSKNVKNVNLNKRAKELYTQTQTIKAKRGSIYDANGNPIAEDTSTYSIYAVLDKKQVSTNKKPMYVVNKNKTAKVLAKYLPISEKKAKKILSPANKDTFQVEFGSAGSNISLMTKKAIAAEHLPGINFVQQQARLYPNGIFASNIIGVALSQNNEKKGTTNLVGQMGLEQAFNKQLKGSDGYQDSQYDLYGYQINGSKKKEKKVKNGDNIYTTIDSRLQTLMESAMNSVYKQANPKSMTAVLMNAKTGEILAATQRPTFNASTLDGIKNSWSDNLVQDSYEPGSTMKIFTMAAAINSGHYNGNDTYQSGKYTIDGKVVPDWNTNGWGYITYDKGFALSSNVAMAHLEQSMGASTWKDYINRFHLQQSTNSELPGETDGQIQFNYPIEQADTSFGQGIEVTAMQMMQGLTAISNNGTMVKPHILSKIVDPNTGKTIKKYGTTEVGKPISADTAKKVRKRMEDVVYKSYGIGHNYKISGYRIAAKTGTAQVSNGSGGYASGDDSYLYSVAGMAPAKNPKYVLYITMKQPTLSGSKTATQLLSEVFKPVMARALQDSNSSADKVKVKVPSVIYKTTSAAKSDLAAKGINTTVVGSGDTIIKQSIAADTTITGNQRLILLANGKPTMPRIYGWNKADIKKLCKLTGLKLKISGSGYADSQSIAAGASISTGDTLTVQLE</sequence>
<keyword evidence="4" id="KW-0132">Cell division</keyword>
<evidence type="ECO:0000256" key="9">
    <source>
        <dbReference type="ARBA" id="ARBA00022989"/>
    </source>
</evidence>
<dbReference type="SUPFAM" id="SSF56519">
    <property type="entry name" value="Penicillin binding protein dimerisation domain"/>
    <property type="match status" value="1"/>
</dbReference>
<comment type="function">
    <text evidence="14">A transpeptidase that forms peptide cross-links between adjacent glycan strands in cell wall peptidoglycan (PG). Part of the divisome machinery that synthesizes the septal cross wall. Beta-lactams inactivate the PBPs by acylating an essential serine residue in the active site of these proteins.</text>
</comment>
<dbReference type="SMART" id="SM00740">
    <property type="entry name" value="PASTA"/>
    <property type="match status" value="2"/>
</dbReference>
<evidence type="ECO:0000256" key="7">
    <source>
        <dbReference type="ARBA" id="ARBA00022960"/>
    </source>
</evidence>
<dbReference type="GO" id="GO:0008658">
    <property type="term" value="F:penicillin binding"/>
    <property type="evidence" value="ECO:0007669"/>
    <property type="project" value="InterPro"/>
</dbReference>
<dbReference type="FunFam" id="3.40.710.10:FF:000095">
    <property type="entry name" value="Penicillin-binding protein 2x"/>
    <property type="match status" value="1"/>
</dbReference>
<dbReference type="PATRIC" id="fig|1423802.4.peg.67"/>
<name>A0A0R2D1N1_9LACO</name>
<evidence type="ECO:0000256" key="15">
    <source>
        <dbReference type="SAM" id="Phobius"/>
    </source>
</evidence>
<dbReference type="CDD" id="cd06576">
    <property type="entry name" value="PASTA_Pbp2x-like_1"/>
    <property type="match status" value="1"/>
</dbReference>
<proteinExistence type="inferred from homology"/>
<feature type="transmembrane region" description="Helical" evidence="15">
    <location>
        <begin position="21"/>
        <end position="45"/>
    </location>
</feature>
<dbReference type="Gene3D" id="3.40.710.10">
    <property type="entry name" value="DD-peptidase/beta-lactamase superfamily"/>
    <property type="match status" value="1"/>
</dbReference>
<evidence type="ECO:0000256" key="1">
    <source>
        <dbReference type="ARBA" id="ARBA00004162"/>
    </source>
</evidence>
<keyword evidence="10 15" id="KW-0472">Membrane</keyword>
<feature type="domain" description="PASTA" evidence="16">
    <location>
        <begin position="663"/>
        <end position="719"/>
    </location>
</feature>
<evidence type="ECO:0000256" key="5">
    <source>
        <dbReference type="ARBA" id="ARBA00022692"/>
    </source>
</evidence>
<dbReference type="InterPro" id="IPR005543">
    <property type="entry name" value="PASTA_dom"/>
</dbReference>
<dbReference type="Pfam" id="PF03793">
    <property type="entry name" value="PASTA"/>
    <property type="match status" value="2"/>
</dbReference>
<evidence type="ECO:0000256" key="10">
    <source>
        <dbReference type="ARBA" id="ARBA00023136"/>
    </source>
</evidence>
<keyword evidence="6" id="KW-0677">Repeat</keyword>
<comment type="caution">
    <text evidence="17">The sequence shown here is derived from an EMBL/GenBank/DDBJ whole genome shotgun (WGS) entry which is preliminary data.</text>
</comment>